<dbReference type="EMBL" id="CM018050">
    <property type="protein sequence ID" value="KAA8518693.1"/>
    <property type="molecule type" value="Genomic_DNA"/>
</dbReference>
<organism evidence="2 3">
    <name type="scientific">Nyssa sinensis</name>
    <dbReference type="NCBI Taxonomy" id="561372"/>
    <lineage>
        <taxon>Eukaryota</taxon>
        <taxon>Viridiplantae</taxon>
        <taxon>Streptophyta</taxon>
        <taxon>Embryophyta</taxon>
        <taxon>Tracheophyta</taxon>
        <taxon>Spermatophyta</taxon>
        <taxon>Magnoliopsida</taxon>
        <taxon>eudicotyledons</taxon>
        <taxon>Gunneridae</taxon>
        <taxon>Pentapetalae</taxon>
        <taxon>asterids</taxon>
        <taxon>Cornales</taxon>
        <taxon>Nyssaceae</taxon>
        <taxon>Nyssa</taxon>
    </lineage>
</organism>
<gene>
    <name evidence="2" type="ORF">F0562_016533</name>
</gene>
<keyword evidence="3" id="KW-1185">Reference proteome</keyword>
<dbReference type="Proteomes" id="UP000325577">
    <property type="component" value="Linkage Group LG7"/>
</dbReference>
<dbReference type="InterPro" id="IPR001148">
    <property type="entry name" value="CA_dom"/>
</dbReference>
<protein>
    <recommendedName>
        <fullName evidence="1">Alpha-carbonic anhydrase domain-containing protein</fullName>
    </recommendedName>
</protein>
<dbReference type="Pfam" id="PF00194">
    <property type="entry name" value="Carb_anhydrase"/>
    <property type="match status" value="1"/>
</dbReference>
<sequence>MNNVYGVRYALELHMVHESPDLNVKNKIAVVGLLYKIGEADVFLSKLSRNISSMMNSLEESNMGEIDPTDIKMGGRSYYKYIGSLTVPPCSEGVIWIINEEVATVSKKQVELLRDAVHDYAESNARPLQALNNREVHLYLPRFRPGVTKN</sequence>
<dbReference type="PANTHER" id="PTHR18952:SF201">
    <property type="entry name" value="CARBONIC ANHYDRASE"/>
    <property type="match status" value="1"/>
</dbReference>
<dbReference type="SMART" id="SM01057">
    <property type="entry name" value="Carb_anhydrase"/>
    <property type="match status" value="1"/>
</dbReference>
<evidence type="ECO:0000313" key="2">
    <source>
        <dbReference type="EMBL" id="KAA8518693.1"/>
    </source>
</evidence>
<name>A0A5J4ZIV6_9ASTE</name>
<dbReference type="SUPFAM" id="SSF51069">
    <property type="entry name" value="Carbonic anhydrase"/>
    <property type="match status" value="1"/>
</dbReference>
<dbReference type="OrthoDB" id="429145at2759"/>
<evidence type="ECO:0000313" key="3">
    <source>
        <dbReference type="Proteomes" id="UP000325577"/>
    </source>
</evidence>
<dbReference type="GO" id="GO:0008270">
    <property type="term" value="F:zinc ion binding"/>
    <property type="evidence" value="ECO:0007669"/>
    <property type="project" value="InterPro"/>
</dbReference>
<dbReference type="GO" id="GO:0006730">
    <property type="term" value="P:one-carbon metabolic process"/>
    <property type="evidence" value="ECO:0007669"/>
    <property type="project" value="TreeGrafter"/>
</dbReference>
<dbReference type="InterPro" id="IPR023561">
    <property type="entry name" value="Carbonic_anhydrase_a-class"/>
</dbReference>
<dbReference type="AlphaFoldDB" id="A0A5J4ZIV6"/>
<dbReference type="CDD" id="cd03124">
    <property type="entry name" value="alpha_CA_prokaryotic_like"/>
    <property type="match status" value="1"/>
</dbReference>
<evidence type="ECO:0000259" key="1">
    <source>
        <dbReference type="PROSITE" id="PS51144"/>
    </source>
</evidence>
<dbReference type="PANTHER" id="PTHR18952">
    <property type="entry name" value="CARBONIC ANHYDRASE"/>
    <property type="match status" value="1"/>
</dbReference>
<dbReference type="GO" id="GO:0004089">
    <property type="term" value="F:carbonate dehydratase activity"/>
    <property type="evidence" value="ECO:0007669"/>
    <property type="project" value="InterPro"/>
</dbReference>
<dbReference type="PROSITE" id="PS51144">
    <property type="entry name" value="ALPHA_CA_2"/>
    <property type="match status" value="1"/>
</dbReference>
<reference evidence="2 3" key="1">
    <citation type="submission" date="2019-09" db="EMBL/GenBank/DDBJ databases">
        <title>A chromosome-level genome assembly of the Chinese tupelo Nyssa sinensis.</title>
        <authorList>
            <person name="Yang X."/>
            <person name="Kang M."/>
            <person name="Yang Y."/>
            <person name="Xiong H."/>
            <person name="Wang M."/>
            <person name="Zhang Z."/>
            <person name="Wang Z."/>
            <person name="Wu H."/>
            <person name="Ma T."/>
            <person name="Liu J."/>
            <person name="Xi Z."/>
        </authorList>
    </citation>
    <scope>NUCLEOTIDE SEQUENCE [LARGE SCALE GENOMIC DNA]</scope>
    <source>
        <strain evidence="2">J267</strain>
        <tissue evidence="2">Leaf</tissue>
    </source>
</reference>
<feature type="domain" description="Alpha-carbonic anhydrase" evidence="1">
    <location>
        <begin position="1"/>
        <end position="140"/>
    </location>
</feature>
<proteinExistence type="predicted"/>
<dbReference type="Gene3D" id="3.10.200.10">
    <property type="entry name" value="Alpha carbonic anhydrase"/>
    <property type="match status" value="1"/>
</dbReference>
<dbReference type="InterPro" id="IPR041891">
    <property type="entry name" value="Alpha_CA_prokaryot-like"/>
</dbReference>
<accession>A0A5J4ZIV6</accession>
<dbReference type="InterPro" id="IPR036398">
    <property type="entry name" value="CA_dom_sf"/>
</dbReference>